<feature type="domain" description="CCHC-type" evidence="18">
    <location>
        <begin position="271"/>
        <end position="284"/>
    </location>
</feature>
<evidence type="ECO:0000313" key="19">
    <source>
        <dbReference type="EMBL" id="OJT10538.1"/>
    </source>
</evidence>
<keyword evidence="16" id="KW-0863">Zinc-finger</keyword>
<keyword evidence="8 15" id="KW-0269">Exonuclease</keyword>
<dbReference type="GO" id="GO:0006364">
    <property type="term" value="P:rRNA processing"/>
    <property type="evidence" value="ECO:0007669"/>
    <property type="project" value="UniProtKB-KW"/>
</dbReference>
<dbReference type="InterPro" id="IPR001878">
    <property type="entry name" value="Znf_CCHC"/>
</dbReference>
<dbReference type="GO" id="GO:0005634">
    <property type="term" value="C:nucleus"/>
    <property type="evidence" value="ECO:0007669"/>
    <property type="project" value="UniProtKB-SubCell"/>
</dbReference>
<dbReference type="SMART" id="SM00343">
    <property type="entry name" value="ZnF_C2HC"/>
    <property type="match status" value="1"/>
</dbReference>
<evidence type="ECO:0000256" key="3">
    <source>
        <dbReference type="ARBA" id="ARBA00022472"/>
    </source>
</evidence>
<keyword evidence="10" id="KW-0175">Coiled coil</keyword>
<dbReference type="EMBL" id="MNAD01000773">
    <property type="protein sequence ID" value="OJT10538.1"/>
    <property type="molecule type" value="Genomic_DNA"/>
</dbReference>
<keyword evidence="4" id="KW-0698">rRNA processing</keyword>
<evidence type="ECO:0000256" key="8">
    <source>
        <dbReference type="ARBA" id="ARBA00022839"/>
    </source>
</evidence>
<keyword evidence="3" id="KW-0806">Transcription termination</keyword>
<keyword evidence="16" id="KW-0479">Metal-binding</keyword>
<dbReference type="CDD" id="cd18673">
    <property type="entry name" value="PIN_XRN1-2-like"/>
    <property type="match status" value="1"/>
</dbReference>
<feature type="compositionally biased region" description="Low complexity" evidence="17">
    <location>
        <begin position="988"/>
        <end position="1026"/>
    </location>
</feature>
<dbReference type="Proteomes" id="UP000184267">
    <property type="component" value="Unassembled WGS sequence"/>
</dbReference>
<evidence type="ECO:0000256" key="9">
    <source>
        <dbReference type="ARBA" id="ARBA00023015"/>
    </source>
</evidence>
<feature type="compositionally biased region" description="Gly residues" evidence="17">
    <location>
        <begin position="964"/>
        <end position="987"/>
    </location>
</feature>
<protein>
    <recommendedName>
        <fullName evidence="15">5'-3' exoribonuclease</fullName>
        <ecNumber evidence="15">3.1.13.-</ecNumber>
    </recommendedName>
</protein>
<comment type="subcellular location">
    <subcellularLocation>
        <location evidence="1">Nucleus</location>
    </subcellularLocation>
</comment>
<evidence type="ECO:0000256" key="13">
    <source>
        <dbReference type="ARBA" id="ARBA00046137"/>
    </source>
</evidence>
<feature type="compositionally biased region" description="Basic and acidic residues" evidence="17">
    <location>
        <begin position="407"/>
        <end position="429"/>
    </location>
</feature>
<keyword evidence="7 15" id="KW-0378">Hydrolase</keyword>
<feature type="region of interest" description="Disordered" evidence="17">
    <location>
        <begin position="526"/>
        <end position="559"/>
    </location>
</feature>
<evidence type="ECO:0000256" key="7">
    <source>
        <dbReference type="ARBA" id="ARBA00022801"/>
    </source>
</evidence>
<comment type="caution">
    <text evidence="19">The sequence shown here is derived from an EMBL/GenBank/DDBJ whole genome shotgun (WGS) entry which is preliminary data.</text>
</comment>
<feature type="region of interest" description="Disordered" evidence="17">
    <location>
        <begin position="1097"/>
        <end position="1166"/>
    </location>
</feature>
<dbReference type="InterPro" id="IPR027073">
    <property type="entry name" value="5_3_exoribonuclease"/>
</dbReference>
<dbReference type="GO" id="GO:0006353">
    <property type="term" value="P:DNA-templated transcription termination"/>
    <property type="evidence" value="ECO:0007669"/>
    <property type="project" value="UniProtKB-KW"/>
</dbReference>
<dbReference type="FunFam" id="3.40.50.12390:FF:000005">
    <property type="entry name" value="5'-3' exoribonuclease 2"/>
    <property type="match status" value="1"/>
</dbReference>
<gene>
    <name evidence="19" type="ORF">TRAPUB_12976</name>
</gene>
<organism evidence="19 20">
    <name type="scientific">Trametes pubescens</name>
    <name type="common">White-rot fungus</name>
    <dbReference type="NCBI Taxonomy" id="154538"/>
    <lineage>
        <taxon>Eukaryota</taxon>
        <taxon>Fungi</taxon>
        <taxon>Dikarya</taxon>
        <taxon>Basidiomycota</taxon>
        <taxon>Agaricomycotina</taxon>
        <taxon>Agaricomycetes</taxon>
        <taxon>Polyporales</taxon>
        <taxon>Polyporaceae</taxon>
        <taxon>Trametes</taxon>
    </lineage>
</organism>
<dbReference type="Pfam" id="PF17846">
    <property type="entry name" value="XRN_M"/>
    <property type="match status" value="2"/>
</dbReference>
<feature type="compositionally biased region" description="Gly residues" evidence="17">
    <location>
        <begin position="1138"/>
        <end position="1158"/>
    </location>
</feature>
<feature type="region of interest" description="Disordered" evidence="17">
    <location>
        <begin position="569"/>
        <end position="588"/>
    </location>
</feature>
<dbReference type="PROSITE" id="PS50158">
    <property type="entry name" value="ZF_CCHC"/>
    <property type="match status" value="1"/>
</dbReference>
<dbReference type="PANTHER" id="PTHR12341">
    <property type="entry name" value="5'-&gt;3' EXORIBONUCLEASE"/>
    <property type="match status" value="1"/>
</dbReference>
<evidence type="ECO:0000256" key="17">
    <source>
        <dbReference type="SAM" id="MobiDB-lite"/>
    </source>
</evidence>
<evidence type="ECO:0000256" key="2">
    <source>
        <dbReference type="ARBA" id="ARBA00006994"/>
    </source>
</evidence>
<evidence type="ECO:0000256" key="11">
    <source>
        <dbReference type="ARBA" id="ARBA00023163"/>
    </source>
</evidence>
<dbReference type="PANTHER" id="PTHR12341:SF41">
    <property type="entry name" value="5'-3' EXORIBONUCLEASE 2"/>
    <property type="match status" value="1"/>
</dbReference>
<proteinExistence type="inferred from homology"/>
<evidence type="ECO:0000256" key="16">
    <source>
        <dbReference type="PROSITE-ProRule" id="PRU00047"/>
    </source>
</evidence>
<sequence>MGVPALFRWLSKKYPKIILPVVEAEATKVPGDDGNEVTVPVLMTDPNPNGEEFDNLYLDMNGIVHPCTHPEGKPAPETEEEMMIEIFTYTERVVNMVRPRKLLFMAIDGVAPRAKMNQQRSRRFRTAQEAKEKEEAHKESVILWEAMGKTLSEDEKSKKPWDSNAITPGTPFMDILSASLRYWVVNKMNTDPGWADIQVIISDASVPGEGEHKIMDWIRRQRSNPGHDPNTRHVIYGLDADLIMLSLATHEPHFRVLREDVFHQEGSRTACRICGQEGHYAAQCTGTKAEIKKPPAEKKPFIWLDVAILREYLEAELNVPQVPFPFSFEQAIDDWVLLIFFVGNDFLPHLPSLEIREGAIDTLLKIWRTELPRMGGYITNHGQLELTRAQIILEGLAKREDEIFRRRRESEERQDQSAKRRKLEKEIRDGTANGTIAPSASLNLTANPTAPSSLPARPDFAAKADSIGLGGPKTSETAAHAPAAARALAGSNRDIVANRHAIRLANMSAAEMLKAEMASLVPVKPSKNSLSTTAATPAPLATDNSVEPTTAPSATFPSGDELEIPGLGGVSSTPPTGAVETNAPSEPMHVENGTAPKANGEAETPVVEAEDVVMDDTTARGRKRSIHEVEAEDANVDADGDVTVDIGDDDDDPAPTNTSMKLKVNPDGTVEQEDIVKLWEPGYRERYYRQKFGVEYDDKAFRKEVTTRYVEGMAWVLQYYYQGTPSWTWYYPYHFAPFAADFEDLDKMDLQFNLGKPFRPFEQLMGVFPAASRQHIPSTFHDLMTEETSPIIDFYPSTFEIDMNGKRMAWQGVALLPFIDEKRLLEAMGTRYDGLTEEEKRRNTMGHDVLFAYESNALYPSLEALYGKRKKDEPMPIDVKVSKGISGFLLRNPDCIPDSTYFNPLPTQDLPDIKNDRSLSAFYLFPKQLSPHRSILLPGVRRPAPILNSSDLEQARRGGPSSRGRGGGGYDRGGRGGFRGGQGGGDYGNRSNGGWQNGGSQNQSYNNNQQSYTQQSYSSSYQSYQRGRGGFSQPSSAPRGQYNDFAAAPSRGRGGYGGGGQGNSYGGYGGGGGGGGGYGGGARGGYNGQSQGGYSQGGYNQGGGQGGYSQGGGGYNGGSQGYGGYGGAQNGQAPASNGGYGGGGSYGNARGGYNGGGRGRGRGGRY</sequence>
<evidence type="ECO:0000259" key="18">
    <source>
        <dbReference type="PROSITE" id="PS50158"/>
    </source>
</evidence>
<comment type="function">
    <text evidence="13">Possesses 5'-&gt;3' exoribonuclease activity. Required for the processing of nuclear mRNA and rRNA precursors. May promote the termination of transcription by RNA polymerase II. Essential for vegetative cell growth and chromosome segregation.</text>
</comment>
<dbReference type="GO" id="GO:0000956">
    <property type="term" value="P:nuclear-transcribed mRNA catabolic process"/>
    <property type="evidence" value="ECO:0007669"/>
    <property type="project" value="TreeGrafter"/>
</dbReference>
<evidence type="ECO:0000256" key="10">
    <source>
        <dbReference type="ARBA" id="ARBA00023054"/>
    </source>
</evidence>
<dbReference type="Gene3D" id="3.40.50.12390">
    <property type="match status" value="2"/>
</dbReference>
<keyword evidence="6 15" id="KW-0540">Nuclease</keyword>
<dbReference type="PRINTS" id="PR01228">
    <property type="entry name" value="EGGSHELL"/>
</dbReference>
<keyword evidence="16" id="KW-0862">Zinc</keyword>
<dbReference type="GO" id="GO:0003723">
    <property type="term" value="F:RNA binding"/>
    <property type="evidence" value="ECO:0007669"/>
    <property type="project" value="TreeGrafter"/>
</dbReference>
<dbReference type="GO" id="GO:0004534">
    <property type="term" value="F:5'-3' RNA exonuclease activity"/>
    <property type="evidence" value="ECO:0007669"/>
    <property type="project" value="UniProtKB-UniRule"/>
</dbReference>
<dbReference type="FunFam" id="3.40.50.12390:FF:000003">
    <property type="entry name" value="5'-3' exoribonuclease"/>
    <property type="match status" value="1"/>
</dbReference>
<dbReference type="PIRSF" id="PIRSF037239">
    <property type="entry name" value="Exonuclease_Xrn2"/>
    <property type="match status" value="1"/>
</dbReference>
<keyword evidence="20" id="KW-1185">Reference proteome</keyword>
<dbReference type="GO" id="GO:0006397">
    <property type="term" value="P:mRNA processing"/>
    <property type="evidence" value="ECO:0007669"/>
    <property type="project" value="UniProtKB-UniRule"/>
</dbReference>
<reference evidence="19 20" key="1">
    <citation type="submission" date="2016-10" db="EMBL/GenBank/DDBJ databases">
        <title>Genome sequence of the basidiomycete white-rot fungus Trametes pubescens.</title>
        <authorList>
            <person name="Makela M.R."/>
            <person name="Granchi Z."/>
            <person name="Peng M."/>
            <person name="De Vries R.P."/>
            <person name="Grigoriev I."/>
            <person name="Riley R."/>
            <person name="Hilden K."/>
        </authorList>
    </citation>
    <scope>NUCLEOTIDE SEQUENCE [LARGE SCALE GENOMIC DNA]</scope>
    <source>
        <strain evidence="19 20">FBCC735</strain>
    </source>
</reference>
<dbReference type="OMA" id="ITHDMVV"/>
<evidence type="ECO:0000256" key="5">
    <source>
        <dbReference type="ARBA" id="ARBA00022664"/>
    </source>
</evidence>
<dbReference type="STRING" id="154538.A0A1M2VSK3"/>
<feature type="region of interest" description="Disordered" evidence="17">
    <location>
        <begin position="407"/>
        <end position="457"/>
    </location>
</feature>
<dbReference type="InterPro" id="IPR004859">
    <property type="entry name" value="Xrn1_N"/>
</dbReference>
<feature type="compositionally biased region" description="Low complexity" evidence="17">
    <location>
        <begin position="529"/>
        <end position="542"/>
    </location>
</feature>
<keyword evidence="11" id="KW-0804">Transcription</keyword>
<evidence type="ECO:0000313" key="20">
    <source>
        <dbReference type="Proteomes" id="UP000184267"/>
    </source>
</evidence>
<evidence type="ECO:0000256" key="15">
    <source>
        <dbReference type="PIRNR" id="PIRNR037239"/>
    </source>
</evidence>
<keyword evidence="12" id="KW-0539">Nucleus</keyword>
<dbReference type="EC" id="3.1.13.-" evidence="15"/>
<feature type="region of interest" description="Disordered" evidence="17">
    <location>
        <begin position="947"/>
        <end position="1058"/>
    </location>
</feature>
<dbReference type="Pfam" id="PF00098">
    <property type="entry name" value="zf-CCHC"/>
    <property type="match status" value="1"/>
</dbReference>
<comment type="similarity">
    <text evidence="2 15">Belongs to the 5'-3' exonuclease family. XRN2/RAT1 subfamily.</text>
</comment>
<comment type="function">
    <text evidence="15">Possesses 5'-&gt;3' exoribonuclease activity. May promote termination of transcription by RNA polymerase II.</text>
</comment>
<name>A0A1M2VSK3_TRAPU</name>
<dbReference type="OrthoDB" id="372487at2759"/>
<keyword evidence="9" id="KW-0805">Transcription regulation</keyword>
<dbReference type="Gene3D" id="1.25.40.1050">
    <property type="match status" value="1"/>
</dbReference>
<accession>A0A1M2VSK3</accession>
<keyword evidence="5 15" id="KW-0507">mRNA processing</keyword>
<evidence type="ECO:0000256" key="4">
    <source>
        <dbReference type="ARBA" id="ARBA00022552"/>
    </source>
</evidence>
<evidence type="ECO:0000256" key="12">
    <source>
        <dbReference type="ARBA" id="ARBA00023242"/>
    </source>
</evidence>
<dbReference type="AlphaFoldDB" id="A0A1M2VSK3"/>
<dbReference type="InterPro" id="IPR017151">
    <property type="entry name" value="Xrn2/3/4"/>
</dbReference>
<evidence type="ECO:0000256" key="14">
    <source>
        <dbReference type="ARBA" id="ARBA00046943"/>
    </source>
</evidence>
<feature type="compositionally biased region" description="Gly residues" evidence="17">
    <location>
        <begin position="1097"/>
        <end position="1129"/>
    </location>
</feature>
<evidence type="ECO:0000256" key="1">
    <source>
        <dbReference type="ARBA" id="ARBA00004123"/>
    </source>
</evidence>
<comment type="subunit">
    <text evidence="14">Interacts with RAI1; the interaction is direct, stabilizes RAT1 protein structure and may stimulate its exoribonuclease activity. The interaction also stimulates RAI1 pyrophosphohydrolase activity, probably by recruiting it to mRNA substrates.</text>
</comment>
<dbReference type="Pfam" id="PF03159">
    <property type="entry name" value="XRN_N"/>
    <property type="match status" value="1"/>
</dbReference>
<feature type="compositionally biased region" description="Polar residues" evidence="17">
    <location>
        <begin position="432"/>
        <end position="452"/>
    </location>
</feature>
<evidence type="ECO:0000256" key="6">
    <source>
        <dbReference type="ARBA" id="ARBA00022722"/>
    </source>
</evidence>
<feature type="compositionally biased region" description="Polar residues" evidence="17">
    <location>
        <begin position="543"/>
        <end position="556"/>
    </location>
</feature>
<dbReference type="FunFam" id="1.25.40.1050:FF:000002">
    <property type="entry name" value="5'-3' exoribonuclease"/>
    <property type="match status" value="1"/>
</dbReference>
<dbReference type="GO" id="GO:0008270">
    <property type="term" value="F:zinc ion binding"/>
    <property type="evidence" value="ECO:0007669"/>
    <property type="project" value="UniProtKB-KW"/>
</dbReference>
<dbReference type="InterPro" id="IPR041412">
    <property type="entry name" value="Xrn1_helical"/>
</dbReference>